<dbReference type="NCBIfam" id="TIGR00481">
    <property type="entry name" value="YbhB/YbcL family Raf kinase inhibitor-like protein"/>
    <property type="match status" value="1"/>
</dbReference>
<evidence type="ECO:0000256" key="1">
    <source>
        <dbReference type="ARBA" id="ARBA00007120"/>
    </source>
</evidence>
<dbReference type="InterPro" id="IPR036610">
    <property type="entry name" value="PEBP-like_sf"/>
</dbReference>
<dbReference type="Proteomes" id="UP000580718">
    <property type="component" value="Unassembled WGS sequence"/>
</dbReference>
<organism evidence="4 5">
    <name type="scientific">Modestobacter versicolor</name>
    <dbReference type="NCBI Taxonomy" id="429133"/>
    <lineage>
        <taxon>Bacteria</taxon>
        <taxon>Bacillati</taxon>
        <taxon>Actinomycetota</taxon>
        <taxon>Actinomycetes</taxon>
        <taxon>Geodermatophilales</taxon>
        <taxon>Geodermatophilaceae</taxon>
        <taxon>Modestobacter</taxon>
    </lineage>
</organism>
<gene>
    <name evidence="4" type="ORF">DMO24_23030</name>
    <name evidence="3" type="ORF">FHX36_001024</name>
</gene>
<dbReference type="Gene3D" id="3.90.280.10">
    <property type="entry name" value="PEBP-like"/>
    <property type="match status" value="1"/>
</dbReference>
<name>A0A323V2E5_9ACTN</name>
<evidence type="ECO:0000313" key="5">
    <source>
        <dbReference type="Proteomes" id="UP000247602"/>
    </source>
</evidence>
<dbReference type="OrthoDB" id="9797506at2"/>
<reference evidence="3 6" key="2">
    <citation type="submission" date="2020-08" db="EMBL/GenBank/DDBJ databases">
        <title>Sequencing the genomes of 1000 actinobacteria strains.</title>
        <authorList>
            <person name="Klenk H.-P."/>
        </authorList>
    </citation>
    <scope>NUCLEOTIDE SEQUENCE [LARGE SCALE GENOMIC DNA]</scope>
    <source>
        <strain evidence="3 6">DSM 16678</strain>
    </source>
</reference>
<comment type="caution">
    <text evidence="4">The sequence shown here is derived from an EMBL/GenBank/DDBJ whole genome shotgun (WGS) entry which is preliminary data.</text>
</comment>
<dbReference type="CDD" id="cd00865">
    <property type="entry name" value="PEBP_bact_arch"/>
    <property type="match status" value="1"/>
</dbReference>
<dbReference type="PANTHER" id="PTHR30289:SF1">
    <property type="entry name" value="PEBP (PHOSPHATIDYLETHANOLAMINE-BINDING PROTEIN) FAMILY PROTEIN"/>
    <property type="match status" value="1"/>
</dbReference>
<dbReference type="RefSeq" id="WP_110554418.1">
    <property type="nucleotide sequence ID" value="NZ_JACIBU010000001.1"/>
</dbReference>
<feature type="region of interest" description="Disordered" evidence="2">
    <location>
        <begin position="1"/>
        <end position="30"/>
    </location>
</feature>
<accession>A0A323V2E5</accession>
<dbReference type="PANTHER" id="PTHR30289">
    <property type="entry name" value="UNCHARACTERIZED PROTEIN YBCL-RELATED"/>
    <property type="match status" value="1"/>
</dbReference>
<dbReference type="InterPro" id="IPR005247">
    <property type="entry name" value="YbhB_YbcL/LppC-like"/>
</dbReference>
<dbReference type="AlphaFoldDB" id="A0A323V2E5"/>
<dbReference type="SUPFAM" id="SSF49777">
    <property type="entry name" value="PEBP-like"/>
    <property type="match status" value="1"/>
</dbReference>
<protein>
    <submittedName>
        <fullName evidence="4">YbhB/YbcL family Raf kinase inhibitor-like protein</fullName>
    </submittedName>
</protein>
<comment type="similarity">
    <text evidence="1">Belongs to the UPF0098 family.</text>
</comment>
<keyword evidence="5" id="KW-1185">Reference proteome</keyword>
<dbReference type="Proteomes" id="UP000247602">
    <property type="component" value="Unassembled WGS sequence"/>
</dbReference>
<evidence type="ECO:0000313" key="6">
    <source>
        <dbReference type="Proteomes" id="UP000580718"/>
    </source>
</evidence>
<evidence type="ECO:0000313" key="3">
    <source>
        <dbReference type="EMBL" id="MBB3675289.1"/>
    </source>
</evidence>
<evidence type="ECO:0000313" key="4">
    <source>
        <dbReference type="EMBL" id="PZA19009.1"/>
    </source>
</evidence>
<dbReference type="Pfam" id="PF01161">
    <property type="entry name" value="PBP"/>
    <property type="match status" value="1"/>
</dbReference>
<sequence>MADRPTVPNPYDFLPPVPSFEVTSTDIAPGERLPLPHASGAMGVPGGEDRSPQLSWSGFPAETRGFAVTVYDPDAPTGSGFWHWAVAGIPASVTELPSGAADGGLPAGAVQLRNDTGSPGFVGAAPPAGHGTHHYYVVVHALDTDDLGVPAEATPAYLGFTLFSRTLARGTIVATFDVE</sequence>
<proteinExistence type="inferred from homology"/>
<dbReference type="InterPro" id="IPR008914">
    <property type="entry name" value="PEBP"/>
</dbReference>
<dbReference type="EMBL" id="JACIBU010000001">
    <property type="protein sequence ID" value="MBB3675289.1"/>
    <property type="molecule type" value="Genomic_DNA"/>
</dbReference>
<reference evidence="4 5" key="1">
    <citation type="submission" date="2018-06" db="EMBL/GenBank/DDBJ databases">
        <title>Draft genome sequence of Modestobacter versicolor CP153-2.</title>
        <authorList>
            <person name="Gundlapally S.R."/>
        </authorList>
    </citation>
    <scope>NUCLEOTIDE SEQUENCE [LARGE SCALE GENOMIC DNA]</scope>
    <source>
        <strain evidence="4 5">CP153-2</strain>
    </source>
</reference>
<evidence type="ECO:0000256" key="2">
    <source>
        <dbReference type="SAM" id="MobiDB-lite"/>
    </source>
</evidence>
<dbReference type="EMBL" id="QKNV01000476">
    <property type="protein sequence ID" value="PZA19009.1"/>
    <property type="molecule type" value="Genomic_DNA"/>
</dbReference>